<protein>
    <submittedName>
        <fullName evidence="2">Uncharacterized protein</fullName>
    </submittedName>
</protein>
<name>A0A8J2MW83_9PLEO</name>
<keyword evidence="3" id="KW-1185">Reference proteome</keyword>
<feature type="region of interest" description="Disordered" evidence="1">
    <location>
        <begin position="283"/>
        <end position="310"/>
    </location>
</feature>
<dbReference type="AlphaFoldDB" id="A0A8J2MW83"/>
<dbReference type="OrthoDB" id="3693536at2759"/>
<evidence type="ECO:0000313" key="3">
    <source>
        <dbReference type="Proteomes" id="UP000676310"/>
    </source>
</evidence>
<proteinExistence type="predicted"/>
<evidence type="ECO:0000313" key="2">
    <source>
        <dbReference type="EMBL" id="CAG5139932.1"/>
    </source>
</evidence>
<gene>
    <name evidence="2" type="ORF">ALTATR162_LOCUS598</name>
</gene>
<dbReference type="Proteomes" id="UP000676310">
    <property type="component" value="Unassembled WGS sequence"/>
</dbReference>
<dbReference type="EMBL" id="CAJRGZ010000015">
    <property type="protein sequence ID" value="CAG5139932.1"/>
    <property type="molecule type" value="Genomic_DNA"/>
</dbReference>
<dbReference type="GeneID" id="67017817"/>
<comment type="caution">
    <text evidence="2">The sequence shown here is derived from an EMBL/GenBank/DDBJ whole genome shotgun (WGS) entry which is preliminary data.</text>
</comment>
<accession>A0A8J2MW83</accession>
<organism evidence="2 3">
    <name type="scientific">Alternaria atra</name>
    <dbReference type="NCBI Taxonomy" id="119953"/>
    <lineage>
        <taxon>Eukaryota</taxon>
        <taxon>Fungi</taxon>
        <taxon>Dikarya</taxon>
        <taxon>Ascomycota</taxon>
        <taxon>Pezizomycotina</taxon>
        <taxon>Dothideomycetes</taxon>
        <taxon>Pleosporomycetidae</taxon>
        <taxon>Pleosporales</taxon>
        <taxon>Pleosporineae</taxon>
        <taxon>Pleosporaceae</taxon>
        <taxon>Alternaria</taxon>
        <taxon>Alternaria sect. Ulocladioides</taxon>
    </lineage>
</organism>
<reference evidence="2" key="1">
    <citation type="submission" date="2021-05" db="EMBL/GenBank/DDBJ databases">
        <authorList>
            <person name="Stam R."/>
        </authorList>
    </citation>
    <scope>NUCLEOTIDE SEQUENCE</scope>
    <source>
        <strain evidence="2">CS162</strain>
    </source>
</reference>
<evidence type="ECO:0000256" key="1">
    <source>
        <dbReference type="SAM" id="MobiDB-lite"/>
    </source>
</evidence>
<sequence>MEHLPRYDGTFSFTSSRLYDNIRRVVPTYDKRDPKTWPYVTLSTIEKHCPYQGYPDLPTGVAYQREAMKRYEDMYSPEERNITASVNGSLHQRYPFNYDKFGGPKEKVGMSGAEYRTYMATIVTTPSTPHVREEWEDTVPDSAIDCNTPSAYRGQKESASPTLGIRARDRDFCTNKKCTKIKREAARLRGELFDKESQLLGSQGDLKEYETSEGLRRRAMDDAKYQLEKEKRRGDAAEKECMLRMEINIKLLQRMRDLEMKVKQMDDLDTYCAQLEAEIEKRGCDQVLSSDEDEEDHGKPSKRMRPESTE</sequence>
<feature type="compositionally biased region" description="Basic and acidic residues" evidence="1">
    <location>
        <begin position="296"/>
        <end position="310"/>
    </location>
</feature>
<dbReference type="RefSeq" id="XP_043164127.1">
    <property type="nucleotide sequence ID" value="XM_043308192.1"/>
</dbReference>